<dbReference type="Proteomes" id="UP001497482">
    <property type="component" value="Chromosome 13"/>
</dbReference>
<dbReference type="AlphaFoldDB" id="A0AAV2JKZ4"/>
<keyword evidence="4" id="KW-1185">Reference proteome</keyword>
<dbReference type="EMBL" id="OZ035835">
    <property type="protein sequence ID" value="CAL1576727.1"/>
    <property type="molecule type" value="Genomic_DNA"/>
</dbReference>
<name>A0AAV2JKZ4_KNICA</name>
<evidence type="ECO:0000259" key="2">
    <source>
        <dbReference type="Pfam" id="PF19440"/>
    </source>
</evidence>
<evidence type="ECO:0000256" key="1">
    <source>
        <dbReference type="SAM" id="MobiDB-lite"/>
    </source>
</evidence>
<protein>
    <recommendedName>
        <fullName evidence="2">Tetratricopeptide repeat protein 7 N-terminal domain-containing protein</fullName>
    </recommendedName>
</protein>
<proteinExistence type="predicted"/>
<feature type="region of interest" description="Disordered" evidence="1">
    <location>
        <begin position="1"/>
        <end position="38"/>
    </location>
</feature>
<sequence length="100" mass="11069">MWSTGSVKCGAQGQDSNVEHRSAVSGDHHGLHHPRERPAMAARVSFTQLRVEAELERLRAECQWDRIPAAVEHMHAARIHEDARVPPPSPCLPLSPLSPL</sequence>
<accession>A0AAV2JKZ4</accession>
<reference evidence="3 4" key="1">
    <citation type="submission" date="2024-04" db="EMBL/GenBank/DDBJ databases">
        <authorList>
            <person name="Waldvogel A.-M."/>
            <person name="Schoenle A."/>
        </authorList>
    </citation>
    <scope>NUCLEOTIDE SEQUENCE [LARGE SCALE GENOMIC DNA]</scope>
</reference>
<organism evidence="3 4">
    <name type="scientific">Knipowitschia caucasica</name>
    <name type="common">Caucasian dwarf goby</name>
    <name type="synonym">Pomatoschistus caucasicus</name>
    <dbReference type="NCBI Taxonomy" id="637954"/>
    <lineage>
        <taxon>Eukaryota</taxon>
        <taxon>Metazoa</taxon>
        <taxon>Chordata</taxon>
        <taxon>Craniata</taxon>
        <taxon>Vertebrata</taxon>
        <taxon>Euteleostomi</taxon>
        <taxon>Actinopterygii</taxon>
        <taxon>Neopterygii</taxon>
        <taxon>Teleostei</taxon>
        <taxon>Neoteleostei</taxon>
        <taxon>Acanthomorphata</taxon>
        <taxon>Gobiaria</taxon>
        <taxon>Gobiiformes</taxon>
        <taxon>Gobioidei</taxon>
        <taxon>Gobiidae</taxon>
        <taxon>Gobiinae</taxon>
        <taxon>Knipowitschia</taxon>
    </lineage>
</organism>
<feature type="compositionally biased region" description="Basic and acidic residues" evidence="1">
    <location>
        <begin position="17"/>
        <end position="29"/>
    </location>
</feature>
<evidence type="ECO:0000313" key="4">
    <source>
        <dbReference type="Proteomes" id="UP001497482"/>
    </source>
</evidence>
<evidence type="ECO:0000313" key="3">
    <source>
        <dbReference type="EMBL" id="CAL1576727.1"/>
    </source>
</evidence>
<feature type="domain" description="Tetratricopeptide repeat protein 7 N-terminal" evidence="2">
    <location>
        <begin position="40"/>
        <end position="83"/>
    </location>
</feature>
<dbReference type="Pfam" id="PF19440">
    <property type="entry name" value="TTC7_N"/>
    <property type="match status" value="1"/>
</dbReference>
<feature type="compositionally biased region" description="Pro residues" evidence="1">
    <location>
        <begin position="85"/>
        <end position="100"/>
    </location>
</feature>
<gene>
    <name evidence="3" type="ORF">KC01_LOCUS8136</name>
</gene>
<feature type="region of interest" description="Disordered" evidence="1">
    <location>
        <begin position="80"/>
        <end position="100"/>
    </location>
</feature>
<dbReference type="InterPro" id="IPR045819">
    <property type="entry name" value="TTC7_N"/>
</dbReference>